<sequence>MPLYDHQSGSYVQSDPIGIEGGINAYAYVEGNPLSFIDPDGLVPIHRGEGVVTQSYPGPQAGGAEHARWGPGENYNAHLFDREGREARISTEAWKPLTPEDAKIYNQSKQMQRACAD</sequence>
<keyword evidence="2" id="KW-1185">Reference proteome</keyword>
<dbReference type="NCBIfam" id="TIGR03696">
    <property type="entry name" value="Rhs_assc_core"/>
    <property type="match status" value="1"/>
</dbReference>
<dbReference type="RefSeq" id="WP_261760754.1">
    <property type="nucleotide sequence ID" value="NZ_CP104562.2"/>
</dbReference>
<evidence type="ECO:0000313" key="2">
    <source>
        <dbReference type="Proteomes" id="UP001064933"/>
    </source>
</evidence>
<dbReference type="EMBL" id="CP104562">
    <property type="protein sequence ID" value="UXH80938.1"/>
    <property type="molecule type" value="Genomic_DNA"/>
</dbReference>
<name>A0ABY6B841_9BURK</name>
<proteinExistence type="predicted"/>
<dbReference type="Gene3D" id="2.180.10.10">
    <property type="entry name" value="RHS repeat-associated core"/>
    <property type="match status" value="1"/>
</dbReference>
<accession>A0ABY6B841</accession>
<evidence type="ECO:0008006" key="3">
    <source>
        <dbReference type="Google" id="ProtNLM"/>
    </source>
</evidence>
<dbReference type="InterPro" id="IPR022385">
    <property type="entry name" value="Rhs_assc_core"/>
</dbReference>
<protein>
    <recommendedName>
        <fullName evidence="3">RHS repeat-associated core domain-containing protein</fullName>
    </recommendedName>
</protein>
<organism evidence="1 2">
    <name type="scientific">Roseateles amylovorans</name>
    <dbReference type="NCBI Taxonomy" id="2978473"/>
    <lineage>
        <taxon>Bacteria</taxon>
        <taxon>Pseudomonadati</taxon>
        <taxon>Pseudomonadota</taxon>
        <taxon>Betaproteobacteria</taxon>
        <taxon>Burkholderiales</taxon>
        <taxon>Sphaerotilaceae</taxon>
        <taxon>Roseateles</taxon>
    </lineage>
</organism>
<gene>
    <name evidence="1" type="ORF">N4261_17680</name>
</gene>
<reference evidence="1" key="1">
    <citation type="submission" date="2022-10" db="EMBL/GenBank/DDBJ databases">
        <title>Characterization and whole genome sequencing of a new Roseateles species, isolated from fresh water.</title>
        <authorList>
            <person name="Guliayeva D.Y."/>
            <person name="Akhremchuk A.E."/>
            <person name="Sikolenko M.A."/>
            <person name="Valentovich L.N."/>
            <person name="Sidarenka A.V."/>
        </authorList>
    </citation>
    <scope>NUCLEOTIDE SEQUENCE</scope>
    <source>
        <strain evidence="1">BIM B-1768</strain>
    </source>
</reference>
<dbReference type="Proteomes" id="UP001064933">
    <property type="component" value="Chromosome"/>
</dbReference>
<evidence type="ECO:0000313" key="1">
    <source>
        <dbReference type="EMBL" id="UXH80938.1"/>
    </source>
</evidence>